<accession>A0AAE2C5Z6</accession>
<dbReference type="PANTHER" id="PTHR34222">
    <property type="entry name" value="GAG_PRE-INTEGRS DOMAIN-CONTAINING PROTEIN"/>
    <property type="match status" value="1"/>
</dbReference>
<dbReference type="AlphaFoldDB" id="A0AAE2C5Z6"/>
<evidence type="ECO:0008006" key="3">
    <source>
        <dbReference type="Google" id="ProtNLM"/>
    </source>
</evidence>
<dbReference type="Proteomes" id="UP001289374">
    <property type="component" value="Unassembled WGS sequence"/>
</dbReference>
<keyword evidence="2" id="KW-1185">Reference proteome</keyword>
<organism evidence="1 2">
    <name type="scientific">Sesamum angolense</name>
    <dbReference type="NCBI Taxonomy" id="2727404"/>
    <lineage>
        <taxon>Eukaryota</taxon>
        <taxon>Viridiplantae</taxon>
        <taxon>Streptophyta</taxon>
        <taxon>Embryophyta</taxon>
        <taxon>Tracheophyta</taxon>
        <taxon>Spermatophyta</taxon>
        <taxon>Magnoliopsida</taxon>
        <taxon>eudicotyledons</taxon>
        <taxon>Gunneridae</taxon>
        <taxon>Pentapetalae</taxon>
        <taxon>asterids</taxon>
        <taxon>lamiids</taxon>
        <taxon>Lamiales</taxon>
        <taxon>Pedaliaceae</taxon>
        <taxon>Sesamum</taxon>
    </lineage>
</organism>
<evidence type="ECO:0000313" key="1">
    <source>
        <dbReference type="EMBL" id="KAK4410271.1"/>
    </source>
</evidence>
<reference evidence="1" key="1">
    <citation type="submission" date="2020-06" db="EMBL/GenBank/DDBJ databases">
        <authorList>
            <person name="Li T."/>
            <person name="Hu X."/>
            <person name="Zhang T."/>
            <person name="Song X."/>
            <person name="Zhang H."/>
            <person name="Dai N."/>
            <person name="Sheng W."/>
            <person name="Hou X."/>
            <person name="Wei L."/>
        </authorList>
    </citation>
    <scope>NUCLEOTIDE SEQUENCE</scope>
    <source>
        <strain evidence="1">K16</strain>
        <tissue evidence="1">Leaf</tissue>
    </source>
</reference>
<dbReference type="EMBL" id="JACGWL010000001">
    <property type="protein sequence ID" value="KAK4410271.1"/>
    <property type="molecule type" value="Genomic_DNA"/>
</dbReference>
<comment type="caution">
    <text evidence="1">The sequence shown here is derived from an EMBL/GenBank/DDBJ whole genome shotgun (WGS) entry which is preliminary data.</text>
</comment>
<name>A0AAE2C5Z6_9LAMI</name>
<protein>
    <recommendedName>
        <fullName evidence="3">Retrotransposon gag domain-containing protein</fullName>
    </recommendedName>
</protein>
<gene>
    <name evidence="1" type="ORF">Sango_0100100</name>
</gene>
<dbReference type="PANTHER" id="PTHR34222:SF99">
    <property type="entry name" value="PROTEIN, PUTATIVE-RELATED"/>
    <property type="match status" value="1"/>
</dbReference>
<sequence>MVKSWLLNTLAKHIVDAFYYSVSSRALWVELEAWYGDQWYSNGPMIYQIQHEIASSSQGNMSVTAYYTKIKKLWDELVCLVPTPKCECGRCTCNVNQKIDDQITSNQLAQFLMGLDDAFDHVCSQILLLEPLPQVTKAYSMTLRVEK</sequence>
<reference evidence="1" key="2">
    <citation type="journal article" date="2024" name="Plant">
        <title>Genomic evolution and insights into agronomic trait innovations of Sesamum species.</title>
        <authorList>
            <person name="Miao H."/>
            <person name="Wang L."/>
            <person name="Qu L."/>
            <person name="Liu H."/>
            <person name="Sun Y."/>
            <person name="Le M."/>
            <person name="Wang Q."/>
            <person name="Wei S."/>
            <person name="Zheng Y."/>
            <person name="Lin W."/>
            <person name="Duan Y."/>
            <person name="Cao H."/>
            <person name="Xiong S."/>
            <person name="Wang X."/>
            <person name="Wei L."/>
            <person name="Li C."/>
            <person name="Ma Q."/>
            <person name="Ju M."/>
            <person name="Zhao R."/>
            <person name="Li G."/>
            <person name="Mu C."/>
            <person name="Tian Q."/>
            <person name="Mei H."/>
            <person name="Zhang T."/>
            <person name="Gao T."/>
            <person name="Zhang H."/>
        </authorList>
    </citation>
    <scope>NUCLEOTIDE SEQUENCE</scope>
    <source>
        <strain evidence="1">K16</strain>
    </source>
</reference>
<proteinExistence type="predicted"/>
<evidence type="ECO:0000313" key="2">
    <source>
        <dbReference type="Proteomes" id="UP001289374"/>
    </source>
</evidence>